<comment type="subcellular location">
    <subcellularLocation>
        <location evidence="1">Membrane</location>
        <topology evidence="1">Multi-pass membrane protein</topology>
    </subcellularLocation>
</comment>
<dbReference type="PANTHER" id="PTHR10743:SF0">
    <property type="entry name" value="PROTEIN RER1"/>
    <property type="match status" value="1"/>
</dbReference>
<evidence type="ECO:0000256" key="7">
    <source>
        <dbReference type="SAM" id="Phobius"/>
    </source>
</evidence>
<dbReference type="EMBL" id="JAHDYR010000062">
    <property type="protein sequence ID" value="KAG9391195.1"/>
    <property type="molecule type" value="Genomic_DNA"/>
</dbReference>
<keyword evidence="3 7" id="KW-0812">Transmembrane</keyword>
<dbReference type="Pfam" id="PF03248">
    <property type="entry name" value="Rer1"/>
    <property type="match status" value="1"/>
</dbReference>
<evidence type="ECO:0000313" key="8">
    <source>
        <dbReference type="EMBL" id="KAG9391195.1"/>
    </source>
</evidence>
<comment type="caution">
    <text evidence="8">The sequence shown here is derived from an EMBL/GenBank/DDBJ whole genome shotgun (WGS) entry which is preliminary data.</text>
</comment>
<dbReference type="GO" id="GO:0005783">
    <property type="term" value="C:endoplasmic reticulum"/>
    <property type="evidence" value="ECO:0007669"/>
    <property type="project" value="GOC"/>
</dbReference>
<dbReference type="InterPro" id="IPR004932">
    <property type="entry name" value="Rer1"/>
</dbReference>
<evidence type="ECO:0000256" key="1">
    <source>
        <dbReference type="ARBA" id="ARBA00004141"/>
    </source>
</evidence>
<evidence type="ECO:0000256" key="2">
    <source>
        <dbReference type="ARBA" id="ARBA00006070"/>
    </source>
</evidence>
<keyword evidence="9" id="KW-1185">Reference proteome</keyword>
<dbReference type="GO" id="GO:0000139">
    <property type="term" value="C:Golgi membrane"/>
    <property type="evidence" value="ECO:0007669"/>
    <property type="project" value="TreeGrafter"/>
</dbReference>
<feature type="transmembrane region" description="Helical" evidence="7">
    <location>
        <begin position="211"/>
        <end position="228"/>
    </location>
</feature>
<evidence type="ECO:0000256" key="4">
    <source>
        <dbReference type="ARBA" id="ARBA00022989"/>
    </source>
</evidence>
<proteinExistence type="inferred from homology"/>
<dbReference type="OrthoDB" id="448250at2759"/>
<keyword evidence="5 7" id="KW-0472">Membrane</keyword>
<feature type="transmembrane region" description="Helical" evidence="7">
    <location>
        <begin position="112"/>
        <end position="129"/>
    </location>
</feature>
<dbReference type="PANTHER" id="PTHR10743">
    <property type="entry name" value="PROTEIN RER1"/>
    <property type="match status" value="1"/>
</dbReference>
<gene>
    <name evidence="8" type="ORF">J8273_7469</name>
</gene>
<evidence type="ECO:0000256" key="3">
    <source>
        <dbReference type="ARBA" id="ARBA00022692"/>
    </source>
</evidence>
<evidence type="ECO:0000313" key="9">
    <source>
        <dbReference type="Proteomes" id="UP000717585"/>
    </source>
</evidence>
<feature type="transmembrane region" description="Helical" evidence="7">
    <location>
        <begin position="135"/>
        <end position="153"/>
    </location>
</feature>
<sequence>MNSPQGRVEGREEAEDQVQIDLNENLSPEPAKVTTFVPPQPEASEPTPASDMPVPMAPMAFPSDNSDPKERMSLRDQLHAETLPDLVRSLSEEAVATYRQVMAMSLPMKKERWLVAAALSAIFFLRVLIARKWVFIAYCLSIYLLSRLLLFVTPNVDPEDSPSNSLPTYENDEYRPFVSRLSEFRFWQRYIEAQIVALFLTLTTLTNIPVVWQMLVIYFVLLAGFSLTREISRMRRFKYAPDIPFLRKLVGIASKPQFSK</sequence>
<dbReference type="Proteomes" id="UP000717585">
    <property type="component" value="Unassembled WGS sequence"/>
</dbReference>
<comment type="similarity">
    <text evidence="2">Belongs to the RER1 family.</text>
</comment>
<name>A0A8J6E7X9_9EUKA</name>
<keyword evidence="4 7" id="KW-1133">Transmembrane helix</keyword>
<accession>A0A8J6E7X9</accession>
<protein>
    <submittedName>
        <fullName evidence="8">Retrieval of early ER protein Rer1</fullName>
    </submittedName>
</protein>
<reference evidence="8" key="1">
    <citation type="submission" date="2021-05" db="EMBL/GenBank/DDBJ databases">
        <title>A free-living protist that lacks canonical eukaryotic 1 DNA replication and segregation systems.</title>
        <authorList>
            <person name="Salas-Leiva D.E."/>
            <person name="Tromer E.C."/>
            <person name="Curtis B.A."/>
            <person name="Jerlstrom-Hultqvist J."/>
            <person name="Kolisko M."/>
            <person name="Yi Z."/>
            <person name="Salas-Leiva J.S."/>
            <person name="Gallot-Lavallee L."/>
            <person name="Kops G.J.P.L."/>
            <person name="Archibald J.M."/>
            <person name="Simpson A.G.B."/>
            <person name="Roger A.J."/>
        </authorList>
    </citation>
    <scope>NUCLEOTIDE SEQUENCE</scope>
    <source>
        <strain evidence="8">BICM</strain>
    </source>
</reference>
<dbReference type="AlphaFoldDB" id="A0A8J6E7X9"/>
<evidence type="ECO:0000256" key="6">
    <source>
        <dbReference type="SAM" id="MobiDB-lite"/>
    </source>
</evidence>
<feature type="region of interest" description="Disordered" evidence="6">
    <location>
        <begin position="1"/>
        <end position="72"/>
    </location>
</feature>
<organism evidence="8 9">
    <name type="scientific">Carpediemonas membranifera</name>
    <dbReference type="NCBI Taxonomy" id="201153"/>
    <lineage>
        <taxon>Eukaryota</taxon>
        <taxon>Metamonada</taxon>
        <taxon>Carpediemonas-like organisms</taxon>
        <taxon>Carpediemonas</taxon>
    </lineage>
</organism>
<dbReference type="GO" id="GO:0006890">
    <property type="term" value="P:retrograde vesicle-mediated transport, Golgi to endoplasmic reticulum"/>
    <property type="evidence" value="ECO:0007669"/>
    <property type="project" value="TreeGrafter"/>
</dbReference>
<dbReference type="GO" id="GO:0006621">
    <property type="term" value="P:protein retention in ER lumen"/>
    <property type="evidence" value="ECO:0007669"/>
    <property type="project" value="TreeGrafter"/>
</dbReference>
<evidence type="ECO:0000256" key="5">
    <source>
        <dbReference type="ARBA" id="ARBA00023136"/>
    </source>
</evidence>